<dbReference type="Pfam" id="PF13527">
    <property type="entry name" value="Acetyltransf_9"/>
    <property type="match status" value="1"/>
</dbReference>
<name>A0ABT6TSH9_9BACL</name>
<proteinExistence type="predicted"/>
<dbReference type="SUPFAM" id="SSF55729">
    <property type="entry name" value="Acyl-CoA N-acyltransferases (Nat)"/>
    <property type="match status" value="1"/>
</dbReference>
<protein>
    <submittedName>
        <fullName evidence="3">GNAT family N-acetyltransferase</fullName>
        <ecNumber evidence="3">2.3.1.-</ecNumber>
    </submittedName>
</protein>
<reference evidence="3" key="1">
    <citation type="submission" date="2023-04" db="EMBL/GenBank/DDBJ databases">
        <title>Comparative genomic analysis of Cohnella hashimotonis sp. nov., isolated from the International Space Station.</title>
        <authorList>
            <person name="Venkateswaran K."/>
            <person name="Simpson A."/>
        </authorList>
    </citation>
    <scope>NUCLEOTIDE SEQUENCE</scope>
    <source>
        <strain evidence="3">F6_2S_P_1</strain>
    </source>
</reference>
<evidence type="ECO:0000259" key="2">
    <source>
        <dbReference type="PROSITE" id="PS51186"/>
    </source>
</evidence>
<dbReference type="EC" id="2.3.1.-" evidence="3"/>
<evidence type="ECO:0000256" key="1">
    <source>
        <dbReference type="SAM" id="MobiDB-lite"/>
    </source>
</evidence>
<dbReference type="EMBL" id="JAGRPV010000001">
    <property type="protein sequence ID" value="MDI4649679.1"/>
    <property type="molecule type" value="Genomic_DNA"/>
</dbReference>
<dbReference type="InterPro" id="IPR000182">
    <property type="entry name" value="GNAT_dom"/>
</dbReference>
<keyword evidence="4" id="KW-1185">Reference proteome</keyword>
<dbReference type="PROSITE" id="PS51186">
    <property type="entry name" value="GNAT"/>
    <property type="match status" value="1"/>
</dbReference>
<feature type="region of interest" description="Disordered" evidence="1">
    <location>
        <begin position="1"/>
        <end position="23"/>
    </location>
</feature>
<feature type="domain" description="N-acetyltransferase" evidence="2">
    <location>
        <begin position="2"/>
        <end position="151"/>
    </location>
</feature>
<dbReference type="Proteomes" id="UP001161691">
    <property type="component" value="Unassembled WGS sequence"/>
</dbReference>
<dbReference type="Gene3D" id="3.40.630.30">
    <property type="match status" value="1"/>
</dbReference>
<comment type="caution">
    <text evidence="3">The sequence shown here is derived from an EMBL/GenBank/DDBJ whole genome shotgun (WGS) entry which is preliminary data.</text>
</comment>
<dbReference type="GO" id="GO:0016746">
    <property type="term" value="F:acyltransferase activity"/>
    <property type="evidence" value="ECO:0007669"/>
    <property type="project" value="UniProtKB-KW"/>
</dbReference>
<dbReference type="InterPro" id="IPR016181">
    <property type="entry name" value="Acyl_CoA_acyltransferase"/>
</dbReference>
<accession>A0ABT6TSH9</accession>
<gene>
    <name evidence="3" type="ORF">KB449_32425</name>
</gene>
<organism evidence="3 4">
    <name type="scientific">Cohnella hashimotonis</name>
    <dbReference type="NCBI Taxonomy" id="2826895"/>
    <lineage>
        <taxon>Bacteria</taxon>
        <taxon>Bacillati</taxon>
        <taxon>Bacillota</taxon>
        <taxon>Bacilli</taxon>
        <taxon>Bacillales</taxon>
        <taxon>Paenibacillaceae</taxon>
        <taxon>Cohnella</taxon>
    </lineage>
</organism>
<evidence type="ECO:0000313" key="4">
    <source>
        <dbReference type="Proteomes" id="UP001161691"/>
    </source>
</evidence>
<evidence type="ECO:0000313" key="3">
    <source>
        <dbReference type="EMBL" id="MDI4649679.1"/>
    </source>
</evidence>
<keyword evidence="3" id="KW-0012">Acyltransferase</keyword>
<sequence length="378" mass="41554">MTEIRSLTDSEREEAARRADEVFRQEGQSSMKRAYPFIFSEAEASCSFGAFADDGSLVAFMGLVPWNIRIGEATVHACSLGAVFTVPEARGQGLASRILQHIYRYMRQAGAPLLLISGDKSLYARTGCVPYGRLFRFALDRAAAESIRSREGARWTVREAREDDLYRIHGLASRRPVRYEISVRELGALIKSEGFASNRCQTHRILLAEDRGRTAAFLIVSVSDAADRPGLAIEQAGDPQAILALAVEAVLRDRLSSLDFPVPWHEDELIACLRSKGIPATEGNQSGTIRIVDGELLLEQLRPCLGANLPDDETSRLRLIEKSVQEWSFSQGDSEAWMTAQEAAMAIFDCAIPGEASLVAVAKPFPVPLPHTVGLCYI</sequence>
<keyword evidence="3" id="KW-0808">Transferase</keyword>
<dbReference type="RefSeq" id="WP_282912290.1">
    <property type="nucleotide sequence ID" value="NZ_JAGRPV010000001.1"/>
</dbReference>
<dbReference type="CDD" id="cd04301">
    <property type="entry name" value="NAT_SF"/>
    <property type="match status" value="1"/>
</dbReference>